<feature type="region of interest" description="Disordered" evidence="2">
    <location>
        <begin position="904"/>
        <end position="977"/>
    </location>
</feature>
<dbReference type="RefSeq" id="XP_028881961.1">
    <property type="nucleotide sequence ID" value="XM_029026637.1"/>
</dbReference>
<feature type="coiled-coil region" evidence="1">
    <location>
        <begin position="350"/>
        <end position="377"/>
    </location>
</feature>
<evidence type="ECO:0000313" key="3">
    <source>
        <dbReference type="EMBL" id="ORC87895.1"/>
    </source>
</evidence>
<dbReference type="GeneID" id="39986417"/>
<dbReference type="Proteomes" id="UP000192257">
    <property type="component" value="Unassembled WGS sequence"/>
</dbReference>
<accession>A0A1X0NT65</accession>
<feature type="compositionally biased region" description="Basic residues" evidence="2">
    <location>
        <begin position="940"/>
        <end position="956"/>
    </location>
</feature>
<dbReference type="VEuPathDB" id="TriTrypDB:TM35_000191390"/>
<keyword evidence="1" id="KW-0175">Coiled coil</keyword>
<reference evidence="3 4" key="1">
    <citation type="submission" date="2017-03" db="EMBL/GenBank/DDBJ databases">
        <title>An alternative strategy for trypanosome survival in the mammalian bloodstream revealed through genome and transcriptome analysis of the ubiquitous bovine parasite Trypanosoma (Megatrypanum) theileri.</title>
        <authorList>
            <person name="Kelly S."/>
            <person name="Ivens A."/>
            <person name="Mott A."/>
            <person name="O'Neill E."/>
            <person name="Emms D."/>
            <person name="Macleod O."/>
            <person name="Voorheis P."/>
            <person name="Matthews J."/>
            <person name="Matthews K."/>
            <person name="Carrington M."/>
        </authorList>
    </citation>
    <scope>NUCLEOTIDE SEQUENCE [LARGE SCALE GENOMIC DNA]</scope>
    <source>
        <strain evidence="3">Edinburgh</strain>
    </source>
</reference>
<feature type="compositionally biased region" description="Polar residues" evidence="2">
    <location>
        <begin position="34"/>
        <end position="44"/>
    </location>
</feature>
<evidence type="ECO:0000313" key="4">
    <source>
        <dbReference type="Proteomes" id="UP000192257"/>
    </source>
</evidence>
<gene>
    <name evidence="3" type="ORF">TM35_000191390</name>
</gene>
<sequence>MSVDSGNRNLLNSSTVRSGRGVSPMSLSDAGETQKGTTNGSTFSVYPRKKNNHIIYQKLGKLDPLRVSQFVNTTQEGDTDSVQELLAKQNSSKEHLSTVRREKTHEVESFMLVNCAKHVQEPQRGSNIMKAIDDLGKLYPSLSGIFLTLRRYVKDVTSSIDGMQQSHNLEIKHLEEKIYEKHEKFFEEKILQLIRDKRKAESVTKQLRDEILKLRKERDEDLMKVKETVMTRLNDCERKEDEFTSFRKLIASVFKTNEGLVNRVEDLETLLRKHRIDIPRVNEDLYTYSKPKNENSSKARDADDVKKVQDQVPISFMEASRKEMNLARLSLQRELLNSAFDDRTAYRLQVNGLRNENSALQMQIESLQSQVMDLERYIHEKRFLAPGPDETGIPLTPRPRDIPFAVQTDLGIDLKKSTAEVLSELAAVGTNLKHQLNSAVMTLRQLSSIVEWIENETMLKSVDQSNARGVLPTFSTAIWDTIPHFLRTYVQPDVPNLKWTSTEVASILFDFFSNYFSLRKSCRFTRDSKMLTPRVYQLFERCQNPLVRLDASTLEIQQSEDNVPFGYVVSYFIAQTLKKSNSDHGTNLLQPGTLNPAFLYNGKSIPVEMEFGKYAYNLWYSAQYYKEEEPLCHLFVDIVDGRLPINLFEMMQKVLRVVEARLRKYDVDGSNSFTYNKLVSSVLKLVADMDAQIGRCAILAVMETFRSNNAPLIGGRIFIPAILADESCVEKDSPKLTRHRSIVGMRIIRKGNIVEQPDGASVLTRFWRRLIIRRHEEIYSLLEKLLGPLVVESQVVIGLFLLPIPSALDVVKEFDENGMSISEDYLASRNSLIPMSSQLSSVESTQNTEAPEVPRFTDRYVKMLAERRTLTQDFKGVSLERFLTNILEGVQRLSRSVHFPFNSAQQTEVSSVPQPSLFTDTTKATSEGKKSGQNKEGGGNKKKNKSKVKGKKKIAHSKTMERRLSVSSQSPVPEAVPEDMTLNSDREMVEWYGFCATMRQSVFLFSENIFLEEPTNLIESITTVVESRALPVLLAEEASPCESNIGTE</sequence>
<evidence type="ECO:0000256" key="1">
    <source>
        <dbReference type="SAM" id="Coils"/>
    </source>
</evidence>
<feature type="compositionally biased region" description="Polar residues" evidence="2">
    <location>
        <begin position="904"/>
        <end position="925"/>
    </location>
</feature>
<evidence type="ECO:0000256" key="2">
    <source>
        <dbReference type="SAM" id="MobiDB-lite"/>
    </source>
</evidence>
<feature type="region of interest" description="Disordered" evidence="2">
    <location>
        <begin position="1"/>
        <end position="44"/>
    </location>
</feature>
<dbReference type="AlphaFoldDB" id="A0A1X0NT65"/>
<protein>
    <submittedName>
        <fullName evidence="3">Uncharacterized protein</fullName>
    </submittedName>
</protein>
<keyword evidence="4" id="KW-1185">Reference proteome</keyword>
<feature type="compositionally biased region" description="Polar residues" evidence="2">
    <location>
        <begin position="1"/>
        <end position="17"/>
    </location>
</feature>
<comment type="caution">
    <text evidence="3">The sequence shown here is derived from an EMBL/GenBank/DDBJ whole genome shotgun (WGS) entry which is preliminary data.</text>
</comment>
<dbReference type="OrthoDB" id="272790at2759"/>
<organism evidence="3 4">
    <name type="scientific">Trypanosoma theileri</name>
    <dbReference type="NCBI Taxonomy" id="67003"/>
    <lineage>
        <taxon>Eukaryota</taxon>
        <taxon>Discoba</taxon>
        <taxon>Euglenozoa</taxon>
        <taxon>Kinetoplastea</taxon>
        <taxon>Metakinetoplastina</taxon>
        <taxon>Trypanosomatida</taxon>
        <taxon>Trypanosomatidae</taxon>
        <taxon>Trypanosoma</taxon>
    </lineage>
</organism>
<proteinExistence type="predicted"/>
<name>A0A1X0NT65_9TRYP</name>
<dbReference type="EMBL" id="NBCO01000019">
    <property type="protein sequence ID" value="ORC87895.1"/>
    <property type="molecule type" value="Genomic_DNA"/>
</dbReference>